<reference evidence="2" key="1">
    <citation type="submission" date="2023-08" db="EMBL/GenBank/DDBJ databases">
        <title>Pelteobagrus vachellii genome.</title>
        <authorList>
            <person name="Liu H."/>
        </authorList>
    </citation>
    <scope>NUCLEOTIDE SEQUENCE</scope>
    <source>
        <strain evidence="2">PRFRI_2022a</strain>
        <tissue evidence="2">Muscle</tissue>
    </source>
</reference>
<evidence type="ECO:0000313" key="2">
    <source>
        <dbReference type="EMBL" id="KAK2866699.1"/>
    </source>
</evidence>
<feature type="compositionally biased region" description="Polar residues" evidence="1">
    <location>
        <begin position="133"/>
        <end position="146"/>
    </location>
</feature>
<protein>
    <submittedName>
        <fullName evidence="2">Uncharacterized protein</fullName>
    </submittedName>
</protein>
<evidence type="ECO:0000313" key="3">
    <source>
        <dbReference type="Proteomes" id="UP001187315"/>
    </source>
</evidence>
<gene>
    <name evidence="2" type="ORF">Q7C36_002755</name>
</gene>
<name>A0AA88NYP6_TACVA</name>
<organism evidence="2 3">
    <name type="scientific">Tachysurus vachellii</name>
    <name type="common">Darkbarbel catfish</name>
    <name type="synonym">Pelteobagrus vachellii</name>
    <dbReference type="NCBI Taxonomy" id="175792"/>
    <lineage>
        <taxon>Eukaryota</taxon>
        <taxon>Metazoa</taxon>
        <taxon>Chordata</taxon>
        <taxon>Craniata</taxon>
        <taxon>Vertebrata</taxon>
        <taxon>Euteleostomi</taxon>
        <taxon>Actinopterygii</taxon>
        <taxon>Neopterygii</taxon>
        <taxon>Teleostei</taxon>
        <taxon>Ostariophysi</taxon>
        <taxon>Siluriformes</taxon>
        <taxon>Bagridae</taxon>
        <taxon>Tachysurus</taxon>
    </lineage>
</organism>
<sequence>MSFYRRADETEKVICGERWIREPDNERRQRDREASNVRVDHLGKVSGCWFLASPWPHRVSIEMQQKSRVRHPTSPHRVVSHSCLILTPAPRPHSRSSSSPTRLVLTDAPLPQRRASYTQPLLVLTAAPHPHSRSTSSQPLLVNTATPRPHSRAS</sequence>
<dbReference type="AlphaFoldDB" id="A0AA88NYP6"/>
<comment type="caution">
    <text evidence="2">The sequence shown here is derived from an EMBL/GenBank/DDBJ whole genome shotgun (WGS) entry which is preliminary data.</text>
</comment>
<proteinExistence type="predicted"/>
<evidence type="ECO:0000256" key="1">
    <source>
        <dbReference type="SAM" id="MobiDB-lite"/>
    </source>
</evidence>
<accession>A0AA88NYP6</accession>
<dbReference type="EMBL" id="JAVHJS010000002">
    <property type="protein sequence ID" value="KAK2866699.1"/>
    <property type="molecule type" value="Genomic_DNA"/>
</dbReference>
<feature type="region of interest" description="Disordered" evidence="1">
    <location>
        <begin position="87"/>
        <end position="111"/>
    </location>
</feature>
<feature type="region of interest" description="Disordered" evidence="1">
    <location>
        <begin position="125"/>
        <end position="154"/>
    </location>
</feature>
<keyword evidence="3" id="KW-1185">Reference proteome</keyword>
<dbReference type="Proteomes" id="UP001187315">
    <property type="component" value="Unassembled WGS sequence"/>
</dbReference>